<sequence length="110" mass="12104">MPASRATNDDAPSVTTKDGSKASSPTPPAQRRRRGRTEPAVPLGSLTQREHQTEIVCAQCGSNRVTRLALNLTDGTPVNFISCHRCEHKTWDHEGTPLSVDTVLERTRRD</sequence>
<reference evidence="2 3" key="1">
    <citation type="submission" date="2024-10" db="EMBL/GenBank/DDBJ databases">
        <title>The Natural Products Discovery Center: Release of the First 8490 Sequenced Strains for Exploring Actinobacteria Biosynthetic Diversity.</title>
        <authorList>
            <person name="Kalkreuter E."/>
            <person name="Kautsar S.A."/>
            <person name="Yang D."/>
            <person name="Bader C.D."/>
            <person name="Teijaro C.N."/>
            <person name="Fluegel L."/>
            <person name="Davis C.M."/>
            <person name="Simpson J.R."/>
            <person name="Lauterbach L."/>
            <person name="Steele A.D."/>
            <person name="Gui C."/>
            <person name="Meng S."/>
            <person name="Li G."/>
            <person name="Viehrig K."/>
            <person name="Ye F."/>
            <person name="Su P."/>
            <person name="Kiefer A.F."/>
            <person name="Nichols A."/>
            <person name="Cepeda A.J."/>
            <person name="Yan W."/>
            <person name="Fan B."/>
            <person name="Jiang Y."/>
            <person name="Adhikari A."/>
            <person name="Zheng C.-J."/>
            <person name="Schuster L."/>
            <person name="Cowan T.M."/>
            <person name="Smanski M.J."/>
            <person name="Chevrette M.G."/>
            <person name="De Carvalho L.P.S."/>
            <person name="Shen B."/>
        </authorList>
    </citation>
    <scope>NUCLEOTIDE SEQUENCE [LARGE SCALE GENOMIC DNA]</scope>
    <source>
        <strain evidence="2 3">NPDC049639</strain>
    </source>
</reference>
<gene>
    <name evidence="2" type="ORF">ACIB24_15095</name>
</gene>
<accession>A0ABW8APU7</accession>
<proteinExistence type="predicted"/>
<evidence type="ECO:0000313" key="2">
    <source>
        <dbReference type="EMBL" id="MFI7588394.1"/>
    </source>
</evidence>
<dbReference type="Proteomes" id="UP001612915">
    <property type="component" value="Unassembled WGS sequence"/>
</dbReference>
<comment type="caution">
    <text evidence="2">The sequence shown here is derived from an EMBL/GenBank/DDBJ whole genome shotgun (WGS) entry which is preliminary data.</text>
</comment>
<evidence type="ECO:0000256" key="1">
    <source>
        <dbReference type="SAM" id="MobiDB-lite"/>
    </source>
</evidence>
<evidence type="ECO:0000313" key="3">
    <source>
        <dbReference type="Proteomes" id="UP001612915"/>
    </source>
</evidence>
<dbReference type="EMBL" id="JBITLV010000005">
    <property type="protein sequence ID" value="MFI7588394.1"/>
    <property type="molecule type" value="Genomic_DNA"/>
</dbReference>
<feature type="compositionally biased region" description="Polar residues" evidence="1">
    <location>
        <begin position="13"/>
        <end position="24"/>
    </location>
</feature>
<name>A0ABW8APU7_9ACTN</name>
<protein>
    <submittedName>
        <fullName evidence="2">Uncharacterized protein</fullName>
    </submittedName>
</protein>
<feature type="region of interest" description="Disordered" evidence="1">
    <location>
        <begin position="1"/>
        <end position="49"/>
    </location>
</feature>
<dbReference type="RefSeq" id="WP_398281960.1">
    <property type="nucleotide sequence ID" value="NZ_JBITLV010000005.1"/>
</dbReference>
<organism evidence="2 3">
    <name type="scientific">Spongisporangium articulatum</name>
    <dbReference type="NCBI Taxonomy" id="3362603"/>
    <lineage>
        <taxon>Bacteria</taxon>
        <taxon>Bacillati</taxon>
        <taxon>Actinomycetota</taxon>
        <taxon>Actinomycetes</taxon>
        <taxon>Kineosporiales</taxon>
        <taxon>Kineosporiaceae</taxon>
        <taxon>Spongisporangium</taxon>
    </lineage>
</organism>
<keyword evidence="3" id="KW-1185">Reference proteome</keyword>